<keyword evidence="9" id="KW-1185">Reference proteome</keyword>
<protein>
    <submittedName>
        <fullName evidence="8">Uncharacterized protein</fullName>
    </submittedName>
</protein>
<evidence type="ECO:0000313" key="8">
    <source>
        <dbReference type="EMBL" id="CAG2199917.1"/>
    </source>
</evidence>
<comment type="similarity">
    <text evidence="1 5">Belongs to the peptidase C14A family.</text>
</comment>
<evidence type="ECO:0000256" key="3">
    <source>
        <dbReference type="ARBA" id="ARBA00022703"/>
    </source>
</evidence>
<keyword evidence="4" id="KW-0378">Hydrolase</keyword>
<dbReference type="PANTHER" id="PTHR47901:SF8">
    <property type="entry name" value="CASPASE-3"/>
    <property type="match status" value="1"/>
</dbReference>
<dbReference type="SMART" id="SM00115">
    <property type="entry name" value="CASc"/>
    <property type="match status" value="1"/>
</dbReference>
<dbReference type="InterPro" id="IPR002398">
    <property type="entry name" value="Pept_C14"/>
</dbReference>
<dbReference type="PROSITE" id="PS50207">
    <property type="entry name" value="CASPASE_P10"/>
    <property type="match status" value="1"/>
</dbReference>
<evidence type="ECO:0000259" key="7">
    <source>
        <dbReference type="PROSITE" id="PS50208"/>
    </source>
</evidence>
<dbReference type="PANTHER" id="PTHR47901">
    <property type="entry name" value="CASPASE RECRUITMENT DOMAIN-CONTAINING PROTEIN 18"/>
    <property type="match status" value="1"/>
</dbReference>
<dbReference type="OrthoDB" id="6286214at2759"/>
<dbReference type="Gene3D" id="3.40.50.1460">
    <property type="match status" value="2"/>
</dbReference>
<dbReference type="GO" id="GO:0006915">
    <property type="term" value="P:apoptotic process"/>
    <property type="evidence" value="ECO:0007669"/>
    <property type="project" value="UniProtKB-KW"/>
</dbReference>
<dbReference type="EMBL" id="CAJPWZ010000728">
    <property type="protein sequence ID" value="CAG2199917.1"/>
    <property type="molecule type" value="Genomic_DNA"/>
</dbReference>
<dbReference type="GO" id="GO:0006508">
    <property type="term" value="P:proteolysis"/>
    <property type="evidence" value="ECO:0007669"/>
    <property type="project" value="UniProtKB-KW"/>
</dbReference>
<reference evidence="8" key="1">
    <citation type="submission" date="2021-03" db="EMBL/GenBank/DDBJ databases">
        <authorList>
            <person name="Bekaert M."/>
        </authorList>
    </citation>
    <scope>NUCLEOTIDE SEQUENCE</scope>
</reference>
<dbReference type="PROSITE" id="PS50208">
    <property type="entry name" value="CASPASE_P20"/>
    <property type="match status" value="1"/>
</dbReference>
<sequence>MFETIKQTNELEQKTRKLLHTLNYRGKQGVAALHQAFINTDNKGTCRKTCTFTSKKSRKEKTNRTKIRKSSLEKCNVLQHHMVNRFRMYLVQIITAWPPNVKEENIMLADPLIKITDPKKSLVYSRIWKRIRVQDTGKCRGKVFIINNVDFGNTKENREASNKDATNLSKLFKDLHFDVTRKDNLTGHKINATELKLNVQDDTGTVTQQISQVTMGATGGCDETDSEPFQQQTTGDSSLKSTFLDHPLADFLVAYATPEGSKAWRHQHCWFWFMNAIVWTFKYHAHEEELHHLLIRVNRLVAKGVTWSNNMTVAEVRSNLRKKFYFFPGIHGDLPETF</sequence>
<dbReference type="AlphaFoldDB" id="A0A8S3R090"/>
<dbReference type="Proteomes" id="UP000683360">
    <property type="component" value="Unassembled WGS sequence"/>
</dbReference>
<dbReference type="SUPFAM" id="SSF52129">
    <property type="entry name" value="Caspase-like"/>
    <property type="match status" value="1"/>
</dbReference>
<organism evidence="8 9">
    <name type="scientific">Mytilus edulis</name>
    <name type="common">Blue mussel</name>
    <dbReference type="NCBI Taxonomy" id="6550"/>
    <lineage>
        <taxon>Eukaryota</taxon>
        <taxon>Metazoa</taxon>
        <taxon>Spiralia</taxon>
        <taxon>Lophotrochozoa</taxon>
        <taxon>Mollusca</taxon>
        <taxon>Bivalvia</taxon>
        <taxon>Autobranchia</taxon>
        <taxon>Pteriomorphia</taxon>
        <taxon>Mytilida</taxon>
        <taxon>Mytiloidea</taxon>
        <taxon>Mytilidae</taxon>
        <taxon>Mytilinae</taxon>
        <taxon>Mytilus</taxon>
    </lineage>
</organism>
<evidence type="ECO:0000256" key="2">
    <source>
        <dbReference type="ARBA" id="ARBA00022670"/>
    </source>
</evidence>
<name>A0A8S3R090_MYTED</name>
<keyword evidence="3" id="KW-0053">Apoptosis</keyword>
<dbReference type="InterPro" id="IPR015917">
    <property type="entry name" value="Pept_C14A"/>
</dbReference>
<dbReference type="InterPro" id="IPR002138">
    <property type="entry name" value="Pept_C14_p10"/>
</dbReference>
<dbReference type="GO" id="GO:0004197">
    <property type="term" value="F:cysteine-type endopeptidase activity"/>
    <property type="evidence" value="ECO:0007669"/>
    <property type="project" value="InterPro"/>
</dbReference>
<evidence type="ECO:0000256" key="1">
    <source>
        <dbReference type="ARBA" id="ARBA00010134"/>
    </source>
</evidence>
<dbReference type="Pfam" id="PF00656">
    <property type="entry name" value="Peptidase_C14"/>
    <property type="match status" value="2"/>
</dbReference>
<accession>A0A8S3R090</accession>
<dbReference type="InterPro" id="IPR011600">
    <property type="entry name" value="Pept_C14_caspase"/>
</dbReference>
<comment type="caution">
    <text evidence="8">The sequence shown here is derived from an EMBL/GenBank/DDBJ whole genome shotgun (WGS) entry which is preliminary data.</text>
</comment>
<evidence type="ECO:0000256" key="4">
    <source>
        <dbReference type="ARBA" id="ARBA00022801"/>
    </source>
</evidence>
<gene>
    <name evidence="8" type="ORF">MEDL_14600</name>
</gene>
<feature type="domain" description="Caspase family p20" evidence="7">
    <location>
        <begin position="139"/>
        <end position="190"/>
    </location>
</feature>
<feature type="domain" description="Caspase family p10" evidence="6">
    <location>
        <begin position="249"/>
        <end position="328"/>
    </location>
</feature>
<keyword evidence="2" id="KW-0645">Protease</keyword>
<dbReference type="InterPro" id="IPR029030">
    <property type="entry name" value="Caspase-like_dom_sf"/>
</dbReference>
<dbReference type="InterPro" id="IPR001309">
    <property type="entry name" value="Pept_C14_p20"/>
</dbReference>
<evidence type="ECO:0000259" key="6">
    <source>
        <dbReference type="PROSITE" id="PS50207"/>
    </source>
</evidence>
<evidence type="ECO:0000313" key="9">
    <source>
        <dbReference type="Proteomes" id="UP000683360"/>
    </source>
</evidence>
<proteinExistence type="inferred from homology"/>
<evidence type="ECO:0000256" key="5">
    <source>
        <dbReference type="RuleBase" id="RU003971"/>
    </source>
</evidence>